<reference evidence="1" key="1">
    <citation type="submission" date="2014-11" db="EMBL/GenBank/DDBJ databases">
        <authorList>
            <person name="Amaro Gonzalez C."/>
        </authorList>
    </citation>
    <scope>NUCLEOTIDE SEQUENCE</scope>
</reference>
<sequence length="9" mass="1124">MRNKGFSER</sequence>
<organism evidence="1">
    <name type="scientific">Anguilla anguilla</name>
    <name type="common">European freshwater eel</name>
    <name type="synonym">Muraena anguilla</name>
    <dbReference type="NCBI Taxonomy" id="7936"/>
    <lineage>
        <taxon>Eukaryota</taxon>
        <taxon>Metazoa</taxon>
        <taxon>Chordata</taxon>
        <taxon>Craniata</taxon>
        <taxon>Vertebrata</taxon>
        <taxon>Euteleostomi</taxon>
        <taxon>Actinopterygii</taxon>
        <taxon>Neopterygii</taxon>
        <taxon>Teleostei</taxon>
        <taxon>Anguilliformes</taxon>
        <taxon>Anguillidae</taxon>
        <taxon>Anguilla</taxon>
    </lineage>
</organism>
<protein>
    <submittedName>
        <fullName evidence="1">Uncharacterized protein</fullName>
    </submittedName>
</protein>
<reference evidence="1" key="2">
    <citation type="journal article" date="2015" name="Fish Shellfish Immunol.">
        <title>Early steps in the European eel (Anguilla anguilla)-Vibrio vulnificus interaction in the gills: Role of the RtxA13 toxin.</title>
        <authorList>
            <person name="Callol A."/>
            <person name="Pajuelo D."/>
            <person name="Ebbesson L."/>
            <person name="Teles M."/>
            <person name="MacKenzie S."/>
            <person name="Amaro C."/>
        </authorList>
    </citation>
    <scope>NUCLEOTIDE SEQUENCE</scope>
</reference>
<dbReference type="EMBL" id="GBXM01041803">
    <property type="protein sequence ID" value="JAH66774.1"/>
    <property type="molecule type" value="Transcribed_RNA"/>
</dbReference>
<proteinExistence type="predicted"/>
<evidence type="ECO:0000313" key="1">
    <source>
        <dbReference type="EMBL" id="JAH66774.1"/>
    </source>
</evidence>
<name>A0A0E9ULS1_ANGAN</name>
<accession>A0A0E9ULS1</accession>